<dbReference type="Gene3D" id="3.40.1190.10">
    <property type="entry name" value="Mur-like, catalytic domain"/>
    <property type="match status" value="1"/>
</dbReference>
<feature type="non-terminal residue" evidence="9">
    <location>
        <position position="454"/>
    </location>
</feature>
<evidence type="ECO:0000256" key="3">
    <source>
        <dbReference type="ARBA" id="ARBA00022490"/>
    </source>
</evidence>
<evidence type="ECO:0000256" key="1">
    <source>
        <dbReference type="ARBA" id="ARBA00004496"/>
    </source>
</evidence>
<evidence type="ECO:0000259" key="8">
    <source>
        <dbReference type="Pfam" id="PF08245"/>
    </source>
</evidence>
<keyword evidence="5" id="KW-0547">Nucleotide-binding</keyword>
<dbReference type="InterPro" id="IPR013221">
    <property type="entry name" value="Mur_ligase_cen"/>
</dbReference>
<keyword evidence="4" id="KW-0436">Ligase</keyword>
<evidence type="ECO:0000259" key="7">
    <source>
        <dbReference type="Pfam" id="PF02875"/>
    </source>
</evidence>
<dbReference type="PANTHER" id="PTHR43692:SF1">
    <property type="entry name" value="UDP-N-ACETYLMURAMOYLALANINE--D-GLUTAMATE LIGASE"/>
    <property type="match status" value="1"/>
</dbReference>
<dbReference type="Pfam" id="PF02875">
    <property type="entry name" value="Mur_ligase_C"/>
    <property type="match status" value="1"/>
</dbReference>
<dbReference type="GO" id="GO:0051301">
    <property type="term" value="P:cell division"/>
    <property type="evidence" value="ECO:0007669"/>
    <property type="project" value="InterPro"/>
</dbReference>
<dbReference type="GO" id="GO:0008764">
    <property type="term" value="F:UDP-N-acetylmuramoylalanine-D-glutamate ligase activity"/>
    <property type="evidence" value="ECO:0007669"/>
    <property type="project" value="UniProtKB-EC"/>
</dbReference>
<feature type="domain" description="Mur ligase C-terminal" evidence="7">
    <location>
        <begin position="321"/>
        <end position="440"/>
    </location>
</feature>
<dbReference type="Gene3D" id="3.40.50.720">
    <property type="entry name" value="NAD(P)-binding Rossmann-like Domain"/>
    <property type="match status" value="1"/>
</dbReference>
<dbReference type="SUPFAM" id="SSF51984">
    <property type="entry name" value="MurCD N-terminal domain"/>
    <property type="match status" value="1"/>
</dbReference>
<comment type="caution">
    <text evidence="9">The sequence shown here is derived from an EMBL/GenBank/DDBJ whole genome shotgun (WGS) entry which is preliminary data.</text>
</comment>
<dbReference type="InterPro" id="IPR036565">
    <property type="entry name" value="Mur-like_cat_sf"/>
</dbReference>
<dbReference type="AlphaFoldDB" id="A0A0F9DFF1"/>
<comment type="subcellular location">
    <subcellularLocation>
        <location evidence="1">Cytoplasm</location>
    </subcellularLocation>
</comment>
<evidence type="ECO:0000256" key="6">
    <source>
        <dbReference type="ARBA" id="ARBA00022840"/>
    </source>
</evidence>
<keyword evidence="3" id="KW-0963">Cytoplasm</keyword>
<dbReference type="InterPro" id="IPR036615">
    <property type="entry name" value="Mur_ligase_C_dom_sf"/>
</dbReference>
<dbReference type="Pfam" id="PF21799">
    <property type="entry name" value="MurD-like_N"/>
    <property type="match status" value="1"/>
</dbReference>
<keyword evidence="6" id="KW-0067">ATP-binding</keyword>
<feature type="domain" description="Mur ligase central" evidence="8">
    <location>
        <begin position="122"/>
        <end position="299"/>
    </location>
</feature>
<dbReference type="Gene3D" id="3.90.190.20">
    <property type="entry name" value="Mur ligase, C-terminal domain"/>
    <property type="match status" value="1"/>
</dbReference>
<dbReference type="GO" id="GO:0008360">
    <property type="term" value="P:regulation of cell shape"/>
    <property type="evidence" value="ECO:0007669"/>
    <property type="project" value="InterPro"/>
</dbReference>
<sequence>MINLDRLSDLDFADKRVTVVGLGVEGVDAVRYLASRGADVTVSDAKPRERLAERVEEVADLPIRLSLGGNDPQAVRNADAVFVSQGVPLDLPALDDVLRGGIPVWSMFTLFMELCPGPVVGVTGSSGKTTTTALLGEMFRADEKPVFVGGNIGVGILDHLAEVRAYTWVVLEVSHTQLQMTSRSPHVACLLNVTPNHLDRFSWEQYRDLKRNIYRFQTPEDVAVFSYDDPEARAMAAEARGARVWFSLSGGITGDGVYVRDGWARYRRGRYDQPLFPLHSLRLRGRHNQQNAVAAAAVASVCGVTPQAIACGVKSFAGVPHRLEHAATLDGADYYNDSIATTPERTLAGIRSFQEPLVLLLGGRDKHLPLEELAQEAQRRCRAVILFGESGPKLEAALREATAAAGKGMRIVGVATLPEAVEAARAAARPGDAVLLSPACTSFDAYDNFEDRGE</sequence>
<protein>
    <submittedName>
        <fullName evidence="9">Uncharacterized protein</fullName>
    </submittedName>
</protein>
<dbReference type="SUPFAM" id="SSF53623">
    <property type="entry name" value="MurD-like peptide ligases, catalytic domain"/>
    <property type="match status" value="1"/>
</dbReference>
<evidence type="ECO:0000313" key="9">
    <source>
        <dbReference type="EMBL" id="KKL10698.1"/>
    </source>
</evidence>
<dbReference type="InterPro" id="IPR005762">
    <property type="entry name" value="MurD"/>
</dbReference>
<dbReference type="UniPathway" id="UPA00219"/>
<dbReference type="InterPro" id="IPR004101">
    <property type="entry name" value="Mur_ligase_C"/>
</dbReference>
<accession>A0A0F9DFF1</accession>
<dbReference type="NCBIfam" id="TIGR01087">
    <property type="entry name" value="murD"/>
    <property type="match status" value="1"/>
</dbReference>
<comment type="pathway">
    <text evidence="2">Cell wall biogenesis; peptidoglycan biosynthesis.</text>
</comment>
<dbReference type="GO" id="GO:0005737">
    <property type="term" value="C:cytoplasm"/>
    <property type="evidence" value="ECO:0007669"/>
    <property type="project" value="UniProtKB-SubCell"/>
</dbReference>
<name>A0A0F9DFF1_9ZZZZ</name>
<dbReference type="SUPFAM" id="SSF53244">
    <property type="entry name" value="MurD-like peptide ligases, peptide-binding domain"/>
    <property type="match status" value="1"/>
</dbReference>
<gene>
    <name evidence="9" type="ORF">LCGC14_2553210</name>
</gene>
<dbReference type="GO" id="GO:0005524">
    <property type="term" value="F:ATP binding"/>
    <property type="evidence" value="ECO:0007669"/>
    <property type="project" value="UniProtKB-KW"/>
</dbReference>
<evidence type="ECO:0000256" key="5">
    <source>
        <dbReference type="ARBA" id="ARBA00022741"/>
    </source>
</evidence>
<dbReference type="EMBL" id="LAZR01041955">
    <property type="protein sequence ID" value="KKL10698.1"/>
    <property type="molecule type" value="Genomic_DNA"/>
</dbReference>
<organism evidence="9">
    <name type="scientific">marine sediment metagenome</name>
    <dbReference type="NCBI Taxonomy" id="412755"/>
    <lineage>
        <taxon>unclassified sequences</taxon>
        <taxon>metagenomes</taxon>
        <taxon>ecological metagenomes</taxon>
    </lineage>
</organism>
<proteinExistence type="inferred from homology"/>
<dbReference type="GO" id="GO:0009252">
    <property type="term" value="P:peptidoglycan biosynthetic process"/>
    <property type="evidence" value="ECO:0007669"/>
    <property type="project" value="UniProtKB-UniPathway"/>
</dbReference>
<dbReference type="HAMAP" id="MF_00639">
    <property type="entry name" value="MurD"/>
    <property type="match status" value="1"/>
</dbReference>
<dbReference type="PANTHER" id="PTHR43692">
    <property type="entry name" value="UDP-N-ACETYLMURAMOYLALANINE--D-GLUTAMATE LIGASE"/>
    <property type="match status" value="1"/>
</dbReference>
<dbReference type="Pfam" id="PF08245">
    <property type="entry name" value="Mur_ligase_M"/>
    <property type="match status" value="1"/>
</dbReference>
<reference evidence="9" key="1">
    <citation type="journal article" date="2015" name="Nature">
        <title>Complex archaea that bridge the gap between prokaryotes and eukaryotes.</title>
        <authorList>
            <person name="Spang A."/>
            <person name="Saw J.H."/>
            <person name="Jorgensen S.L."/>
            <person name="Zaremba-Niedzwiedzka K."/>
            <person name="Martijn J."/>
            <person name="Lind A.E."/>
            <person name="van Eijk R."/>
            <person name="Schleper C."/>
            <person name="Guy L."/>
            <person name="Ettema T.J."/>
        </authorList>
    </citation>
    <scope>NUCLEOTIDE SEQUENCE</scope>
</reference>
<evidence type="ECO:0000256" key="4">
    <source>
        <dbReference type="ARBA" id="ARBA00022598"/>
    </source>
</evidence>
<evidence type="ECO:0000256" key="2">
    <source>
        <dbReference type="ARBA" id="ARBA00004752"/>
    </source>
</evidence>